<dbReference type="OrthoDB" id="3533859at2759"/>
<name>A0A395IQ02_9HELO</name>
<feature type="compositionally biased region" description="Basic and acidic residues" evidence="1">
    <location>
        <begin position="175"/>
        <end position="184"/>
    </location>
</feature>
<gene>
    <name evidence="2" type="ORF">DID88_004936</name>
</gene>
<dbReference type="Proteomes" id="UP000249056">
    <property type="component" value="Unassembled WGS sequence"/>
</dbReference>
<protein>
    <submittedName>
        <fullName evidence="2">Uncharacterized protein</fullName>
    </submittedName>
</protein>
<organism evidence="2 3">
    <name type="scientific">Monilinia fructigena</name>
    <dbReference type="NCBI Taxonomy" id="38457"/>
    <lineage>
        <taxon>Eukaryota</taxon>
        <taxon>Fungi</taxon>
        <taxon>Dikarya</taxon>
        <taxon>Ascomycota</taxon>
        <taxon>Pezizomycotina</taxon>
        <taxon>Leotiomycetes</taxon>
        <taxon>Helotiales</taxon>
        <taxon>Sclerotiniaceae</taxon>
        <taxon>Monilinia</taxon>
    </lineage>
</organism>
<evidence type="ECO:0000313" key="3">
    <source>
        <dbReference type="Proteomes" id="UP000249056"/>
    </source>
</evidence>
<keyword evidence="3" id="KW-1185">Reference proteome</keyword>
<accession>A0A395IQ02</accession>
<reference evidence="2 3" key="1">
    <citation type="submission" date="2018-06" db="EMBL/GenBank/DDBJ databases">
        <title>Genome Sequence of the Brown Rot Fungal Pathogen Monilinia fructigena.</title>
        <authorList>
            <person name="Landi L."/>
            <person name="De Miccolis Angelini R.M."/>
            <person name="Pollastro S."/>
            <person name="Abate D."/>
            <person name="Faretra F."/>
            <person name="Romanazzi G."/>
        </authorList>
    </citation>
    <scope>NUCLEOTIDE SEQUENCE [LARGE SCALE GENOMIC DNA]</scope>
    <source>
        <strain evidence="2 3">Mfrg269</strain>
    </source>
</reference>
<proteinExistence type="predicted"/>
<sequence>MSLPSGLDPGKAGKNDGRIILGKEFPDTPLAKVTCEEIEGLQNTLFRLTSDHQRLYGVFMPNGEASSNTTTIWKLSDINLPFLFGIRQQLVNLQAATKVFESGEKLKDDQAFFESQRTLYNSLVEVVASAIERLTWLRRELEGVNGYAYQYSSWYYQVIGNNPRSTDTSSANVDGKGEREDPKSYKAHSQACGDDGSLVSPVTDSDDDREERPKKRQKT</sequence>
<comment type="caution">
    <text evidence="2">The sequence shown here is derived from an EMBL/GenBank/DDBJ whole genome shotgun (WGS) entry which is preliminary data.</text>
</comment>
<feature type="region of interest" description="Disordered" evidence="1">
    <location>
        <begin position="165"/>
        <end position="219"/>
    </location>
</feature>
<dbReference type="EMBL" id="QKRW01000025">
    <property type="protein sequence ID" value="RAL62370.1"/>
    <property type="molecule type" value="Genomic_DNA"/>
</dbReference>
<evidence type="ECO:0000313" key="2">
    <source>
        <dbReference type="EMBL" id="RAL62370.1"/>
    </source>
</evidence>
<evidence type="ECO:0000256" key="1">
    <source>
        <dbReference type="SAM" id="MobiDB-lite"/>
    </source>
</evidence>
<dbReference type="AlphaFoldDB" id="A0A395IQ02"/>